<dbReference type="EMBL" id="CM042061">
    <property type="protein sequence ID" value="KAI3672367.1"/>
    <property type="molecule type" value="Genomic_DNA"/>
</dbReference>
<dbReference type="Proteomes" id="UP001055879">
    <property type="component" value="Linkage Group LG15"/>
</dbReference>
<proteinExistence type="predicted"/>
<protein>
    <submittedName>
        <fullName evidence="1">Uncharacterized protein</fullName>
    </submittedName>
</protein>
<name>A0ACB8XP13_ARCLA</name>
<evidence type="ECO:0000313" key="2">
    <source>
        <dbReference type="Proteomes" id="UP001055879"/>
    </source>
</evidence>
<reference evidence="1 2" key="2">
    <citation type="journal article" date="2022" name="Mol. Ecol. Resour.">
        <title>The genomes of chicory, endive, great burdock and yacon provide insights into Asteraceae paleo-polyploidization history and plant inulin production.</title>
        <authorList>
            <person name="Fan W."/>
            <person name="Wang S."/>
            <person name="Wang H."/>
            <person name="Wang A."/>
            <person name="Jiang F."/>
            <person name="Liu H."/>
            <person name="Zhao H."/>
            <person name="Xu D."/>
            <person name="Zhang Y."/>
        </authorList>
    </citation>
    <scope>NUCLEOTIDE SEQUENCE [LARGE SCALE GENOMIC DNA]</scope>
    <source>
        <strain evidence="2">cv. Niubang</strain>
    </source>
</reference>
<accession>A0ACB8XP13</accession>
<sequence length="460" mass="53271">MDHQVHLLDGTVPHGDLLSLSDLQHVYVVTSSITTLLYIFYYKPSRRQENSNRDTGVKFVWGFSFFEVVNRLRIINQSYFGLSSHLGKDIERKKKHFEMAVKINGFIEGTQPEELLKLLLSLASNWGDVFDTNKLKVVHLSGAMTNVVYRITWPRNTTGNGSDERTVLVRIYGEGSDIFFDREEEIRIFESISAHGHGPRLLTQFPQGRVEEFIHAKTLSACDLRDPEISTLIAAKMREFHNLNMPGSKNALLWPRMRKWLIKARSLCSPEQAKEFQLDILENEIDTLEKELSRGQQDVVFCHNDLQYGNIMIDENTRSITLIDYEYASYNPVPYDLANHFCEWAANYHTDTPHVLDYSMYPDLEERRRFVQSYLSSTGNEVQDGEVGELIDDVEKYSLANHIFWGLWGIISGYVNHIDFDYIEYARQRFRQYWLRKPQLLQTGISNGDAVGVGVVRLHE</sequence>
<organism evidence="1 2">
    <name type="scientific">Arctium lappa</name>
    <name type="common">Greater burdock</name>
    <name type="synonym">Lappa major</name>
    <dbReference type="NCBI Taxonomy" id="4217"/>
    <lineage>
        <taxon>Eukaryota</taxon>
        <taxon>Viridiplantae</taxon>
        <taxon>Streptophyta</taxon>
        <taxon>Embryophyta</taxon>
        <taxon>Tracheophyta</taxon>
        <taxon>Spermatophyta</taxon>
        <taxon>Magnoliopsida</taxon>
        <taxon>eudicotyledons</taxon>
        <taxon>Gunneridae</taxon>
        <taxon>Pentapetalae</taxon>
        <taxon>asterids</taxon>
        <taxon>campanulids</taxon>
        <taxon>Asterales</taxon>
        <taxon>Asteraceae</taxon>
        <taxon>Carduoideae</taxon>
        <taxon>Cardueae</taxon>
        <taxon>Arctiinae</taxon>
        <taxon>Arctium</taxon>
    </lineage>
</organism>
<keyword evidence="2" id="KW-1185">Reference proteome</keyword>
<reference evidence="2" key="1">
    <citation type="journal article" date="2022" name="Mol. Ecol. Resour.">
        <title>The genomes of chicory, endive, great burdock and yacon provide insights into Asteraceae palaeo-polyploidization history and plant inulin production.</title>
        <authorList>
            <person name="Fan W."/>
            <person name="Wang S."/>
            <person name="Wang H."/>
            <person name="Wang A."/>
            <person name="Jiang F."/>
            <person name="Liu H."/>
            <person name="Zhao H."/>
            <person name="Xu D."/>
            <person name="Zhang Y."/>
        </authorList>
    </citation>
    <scope>NUCLEOTIDE SEQUENCE [LARGE SCALE GENOMIC DNA]</scope>
    <source>
        <strain evidence="2">cv. Niubang</strain>
    </source>
</reference>
<comment type="caution">
    <text evidence="1">The sequence shown here is derived from an EMBL/GenBank/DDBJ whole genome shotgun (WGS) entry which is preliminary data.</text>
</comment>
<evidence type="ECO:0000313" key="1">
    <source>
        <dbReference type="EMBL" id="KAI3672367.1"/>
    </source>
</evidence>
<gene>
    <name evidence="1" type="ORF">L6452_38453</name>
</gene>